<proteinExistence type="predicted"/>
<accession>A0A1G9GIQ7</accession>
<gene>
    <name evidence="1" type="ORF">SAMN04488074_108225</name>
</gene>
<name>A0A1G9GIQ7_9PSEU</name>
<evidence type="ECO:0000313" key="2">
    <source>
        <dbReference type="Proteomes" id="UP000199682"/>
    </source>
</evidence>
<dbReference type="AlphaFoldDB" id="A0A1G9GIQ7"/>
<dbReference type="Proteomes" id="UP000199682">
    <property type="component" value="Unassembled WGS sequence"/>
</dbReference>
<sequence>MSMLYPSTAVQVRGSGPDFRRFGAQCFSTASVAHVGMLCFKILEHLDSMSSNRHSIRFAPGNHLTLVVADVFIAEPSEIEVVIEAENYAFALEEFNWDNQLNPYDRRFHLCQVMILGPAASQAMEQSGVVMQATTVTCPSCKSPGPVSGR</sequence>
<dbReference type="EMBL" id="FNET01000008">
    <property type="protein sequence ID" value="SDL00547.1"/>
    <property type="molecule type" value="Genomic_DNA"/>
</dbReference>
<evidence type="ECO:0000313" key="1">
    <source>
        <dbReference type="EMBL" id="SDL00547.1"/>
    </source>
</evidence>
<protein>
    <submittedName>
        <fullName evidence="1">Uncharacterized protein</fullName>
    </submittedName>
</protein>
<organism evidence="1 2">
    <name type="scientific">Lentzea albidocapillata subsp. violacea</name>
    <dbReference type="NCBI Taxonomy" id="128104"/>
    <lineage>
        <taxon>Bacteria</taxon>
        <taxon>Bacillati</taxon>
        <taxon>Actinomycetota</taxon>
        <taxon>Actinomycetes</taxon>
        <taxon>Pseudonocardiales</taxon>
        <taxon>Pseudonocardiaceae</taxon>
        <taxon>Lentzea</taxon>
    </lineage>
</organism>
<reference evidence="2" key="1">
    <citation type="submission" date="2016-10" db="EMBL/GenBank/DDBJ databases">
        <authorList>
            <person name="Varghese N."/>
            <person name="Submissions S."/>
        </authorList>
    </citation>
    <scope>NUCLEOTIDE SEQUENCE [LARGE SCALE GENOMIC DNA]</scope>
    <source>
        <strain evidence="2">DSM 44796</strain>
    </source>
</reference>